<protein>
    <submittedName>
        <fullName evidence="3">Uncharacterized protein</fullName>
    </submittedName>
</protein>
<dbReference type="PROSITE" id="PS51419">
    <property type="entry name" value="RAB"/>
    <property type="match status" value="1"/>
</dbReference>
<feature type="non-terminal residue" evidence="3">
    <location>
        <position position="153"/>
    </location>
</feature>
<name>A0A653BLH3_CALMS</name>
<evidence type="ECO:0000313" key="3">
    <source>
        <dbReference type="EMBL" id="VEN35836.1"/>
    </source>
</evidence>
<reference evidence="3 4" key="1">
    <citation type="submission" date="2019-01" db="EMBL/GenBank/DDBJ databases">
        <authorList>
            <person name="Sayadi A."/>
        </authorList>
    </citation>
    <scope>NUCLEOTIDE SEQUENCE [LARGE SCALE GENOMIC DNA]</scope>
</reference>
<dbReference type="Proteomes" id="UP000410492">
    <property type="component" value="Unassembled WGS sequence"/>
</dbReference>
<keyword evidence="4" id="KW-1185">Reference proteome</keyword>
<dbReference type="SUPFAM" id="SSF52540">
    <property type="entry name" value="P-loop containing nucleoside triphosphate hydrolases"/>
    <property type="match status" value="1"/>
</dbReference>
<dbReference type="InterPro" id="IPR001806">
    <property type="entry name" value="Small_GTPase"/>
</dbReference>
<dbReference type="Gene3D" id="3.40.50.300">
    <property type="entry name" value="P-loop containing nucleotide triphosphate hydrolases"/>
    <property type="match status" value="1"/>
</dbReference>
<evidence type="ECO:0000256" key="1">
    <source>
        <dbReference type="ARBA" id="ARBA00022741"/>
    </source>
</evidence>
<dbReference type="PRINTS" id="PR00449">
    <property type="entry name" value="RASTRNSFRMNG"/>
</dbReference>
<gene>
    <name evidence="3" type="ORF">CALMAC_LOCUS1632</name>
</gene>
<evidence type="ECO:0000256" key="2">
    <source>
        <dbReference type="ARBA" id="ARBA00023134"/>
    </source>
</evidence>
<dbReference type="GO" id="GO:0005525">
    <property type="term" value="F:GTP binding"/>
    <property type="evidence" value="ECO:0007669"/>
    <property type="project" value="UniProtKB-KW"/>
</dbReference>
<proteinExistence type="predicted"/>
<dbReference type="PANTHER" id="PTHR47977">
    <property type="entry name" value="RAS-RELATED PROTEIN RAB"/>
    <property type="match status" value="1"/>
</dbReference>
<accession>A0A653BLH3</accession>
<evidence type="ECO:0000313" key="4">
    <source>
        <dbReference type="Proteomes" id="UP000410492"/>
    </source>
</evidence>
<dbReference type="EMBL" id="CAACVG010001905">
    <property type="protein sequence ID" value="VEN35836.1"/>
    <property type="molecule type" value="Genomic_DNA"/>
</dbReference>
<dbReference type="Pfam" id="PF00071">
    <property type="entry name" value="Ras"/>
    <property type="match status" value="1"/>
</dbReference>
<dbReference type="AlphaFoldDB" id="A0A653BLH3"/>
<dbReference type="InterPro" id="IPR050227">
    <property type="entry name" value="Rab"/>
</dbReference>
<sequence>RKSTKVVWETEISDERIIRSFPKINKHCFTPYEISNFSHKTYDKGYRDFTNWCNVCKVIILGDVFVGKTSVVNRYCKKIFETNYKSTIGVDFEVETYEIMGVPFTLQILVLSSLLETTTAKIAIKNEGGIVEKGKCLRNLEANIALNQTEQKS</sequence>
<dbReference type="SMART" id="SM00175">
    <property type="entry name" value="RAB"/>
    <property type="match status" value="1"/>
</dbReference>
<dbReference type="OrthoDB" id="413584at2759"/>
<dbReference type="InterPro" id="IPR027417">
    <property type="entry name" value="P-loop_NTPase"/>
</dbReference>
<organism evidence="3 4">
    <name type="scientific">Callosobruchus maculatus</name>
    <name type="common">Southern cowpea weevil</name>
    <name type="synonym">Pulse bruchid</name>
    <dbReference type="NCBI Taxonomy" id="64391"/>
    <lineage>
        <taxon>Eukaryota</taxon>
        <taxon>Metazoa</taxon>
        <taxon>Ecdysozoa</taxon>
        <taxon>Arthropoda</taxon>
        <taxon>Hexapoda</taxon>
        <taxon>Insecta</taxon>
        <taxon>Pterygota</taxon>
        <taxon>Neoptera</taxon>
        <taxon>Endopterygota</taxon>
        <taxon>Coleoptera</taxon>
        <taxon>Polyphaga</taxon>
        <taxon>Cucujiformia</taxon>
        <taxon>Chrysomeloidea</taxon>
        <taxon>Chrysomelidae</taxon>
        <taxon>Bruchinae</taxon>
        <taxon>Bruchini</taxon>
        <taxon>Callosobruchus</taxon>
    </lineage>
</organism>
<dbReference type="GO" id="GO:0003924">
    <property type="term" value="F:GTPase activity"/>
    <property type="evidence" value="ECO:0007669"/>
    <property type="project" value="InterPro"/>
</dbReference>
<keyword evidence="2" id="KW-0342">GTP-binding</keyword>
<keyword evidence="1" id="KW-0547">Nucleotide-binding</keyword>
<feature type="non-terminal residue" evidence="3">
    <location>
        <position position="1"/>
    </location>
</feature>